<feature type="compositionally biased region" description="Polar residues" evidence="1">
    <location>
        <begin position="55"/>
        <end position="72"/>
    </location>
</feature>
<evidence type="ECO:0000256" key="1">
    <source>
        <dbReference type="SAM" id="MobiDB-lite"/>
    </source>
</evidence>
<protein>
    <submittedName>
        <fullName evidence="2">Uncharacterized protein</fullName>
    </submittedName>
</protein>
<evidence type="ECO:0000313" key="2">
    <source>
        <dbReference type="EMBL" id="KAK8130747.1"/>
    </source>
</evidence>
<dbReference type="EMBL" id="JAQQWP010000002">
    <property type="protein sequence ID" value="KAK8130747.1"/>
    <property type="molecule type" value="Genomic_DNA"/>
</dbReference>
<proteinExistence type="predicted"/>
<feature type="region of interest" description="Disordered" evidence="1">
    <location>
        <begin position="1"/>
        <end position="84"/>
    </location>
</feature>
<name>A0AAW0RA22_9PEZI</name>
<dbReference type="AlphaFoldDB" id="A0AAW0RA22"/>
<gene>
    <name evidence="2" type="ORF">PG999_003127</name>
</gene>
<comment type="caution">
    <text evidence="2">The sequence shown here is derived from an EMBL/GenBank/DDBJ whole genome shotgun (WGS) entry which is preliminary data.</text>
</comment>
<sequence>MSDASDRAVYSGETPHKHPHAVARQATEAPSRAAMSRDKVNEYLENDDGNPVAGMSSQSASNRQARINSEVTRPSLAQLEEATS</sequence>
<organism evidence="2 3">
    <name type="scientific">Apiospora kogelbergensis</name>
    <dbReference type="NCBI Taxonomy" id="1337665"/>
    <lineage>
        <taxon>Eukaryota</taxon>
        <taxon>Fungi</taxon>
        <taxon>Dikarya</taxon>
        <taxon>Ascomycota</taxon>
        <taxon>Pezizomycotina</taxon>
        <taxon>Sordariomycetes</taxon>
        <taxon>Xylariomycetidae</taxon>
        <taxon>Amphisphaeriales</taxon>
        <taxon>Apiosporaceae</taxon>
        <taxon>Apiospora</taxon>
    </lineage>
</organism>
<keyword evidence="3" id="KW-1185">Reference proteome</keyword>
<dbReference type="Proteomes" id="UP001392437">
    <property type="component" value="Unassembled WGS sequence"/>
</dbReference>
<reference evidence="2 3" key="1">
    <citation type="submission" date="2023-01" db="EMBL/GenBank/DDBJ databases">
        <title>Analysis of 21 Apiospora genomes using comparative genomics revels a genus with tremendous synthesis potential of carbohydrate active enzymes and secondary metabolites.</title>
        <authorList>
            <person name="Sorensen T."/>
        </authorList>
    </citation>
    <scope>NUCLEOTIDE SEQUENCE [LARGE SCALE GENOMIC DNA]</scope>
    <source>
        <strain evidence="2 3">CBS 117206</strain>
    </source>
</reference>
<accession>A0AAW0RA22</accession>
<evidence type="ECO:0000313" key="3">
    <source>
        <dbReference type="Proteomes" id="UP001392437"/>
    </source>
</evidence>